<dbReference type="OrthoDB" id="2877at2759"/>
<reference evidence="12 13" key="1">
    <citation type="journal article" date="2018" name="Mol. Biol. Evol.">
        <title>Broad Genomic Sampling Reveals a Smut Pathogenic Ancestry of the Fungal Clade Ustilaginomycotina.</title>
        <authorList>
            <person name="Kijpornyongpan T."/>
            <person name="Mondo S.J."/>
            <person name="Barry K."/>
            <person name="Sandor L."/>
            <person name="Lee J."/>
            <person name="Lipzen A."/>
            <person name="Pangilinan J."/>
            <person name="LaButti K."/>
            <person name="Hainaut M."/>
            <person name="Henrissat B."/>
            <person name="Grigoriev I.V."/>
            <person name="Spatafora J.W."/>
            <person name="Aime M.C."/>
        </authorList>
    </citation>
    <scope>NUCLEOTIDE SEQUENCE [LARGE SCALE GENOMIC DNA]</scope>
    <source>
        <strain evidence="12 13">MCA 4718</strain>
    </source>
</reference>
<evidence type="ECO:0000256" key="3">
    <source>
        <dbReference type="ARBA" id="ARBA00005547"/>
    </source>
</evidence>
<dbReference type="GeneID" id="37016506"/>
<keyword evidence="8" id="KW-0539">Nucleus</keyword>
<accession>A0A316UBW3</accession>
<feature type="region of interest" description="Disordered" evidence="9">
    <location>
        <begin position="292"/>
        <end position="313"/>
    </location>
</feature>
<feature type="domain" description="18S rRNA (guanine(1575)-N(7))-methyltransferase Bud23 C-terminal" evidence="11">
    <location>
        <begin position="224"/>
        <end position="311"/>
    </location>
</feature>
<dbReference type="SUPFAM" id="SSF53335">
    <property type="entry name" value="S-adenosyl-L-methionine-dependent methyltransferases"/>
    <property type="match status" value="1"/>
</dbReference>
<keyword evidence="4" id="KW-0963">Cytoplasm</keyword>
<dbReference type="AlphaFoldDB" id="A0A316UBW3"/>
<dbReference type="InterPro" id="IPR039769">
    <property type="entry name" value="Bud23-like"/>
</dbReference>
<keyword evidence="6 12" id="KW-0808">Transferase</keyword>
<keyword evidence="7" id="KW-0949">S-adenosyl-L-methionine</keyword>
<dbReference type="RefSeq" id="XP_025349846.1">
    <property type="nucleotide sequence ID" value="XM_025494772.1"/>
</dbReference>
<comment type="similarity">
    <text evidence="3">Belongs to the class I-like SAM-binding methyltransferase superfamily. BUD23/WBSCR22 family.</text>
</comment>
<gene>
    <name evidence="12" type="ORF">BCV69DRAFT_310205</name>
</gene>
<dbReference type="Proteomes" id="UP000245942">
    <property type="component" value="Unassembled WGS sequence"/>
</dbReference>
<evidence type="ECO:0000256" key="5">
    <source>
        <dbReference type="ARBA" id="ARBA00022603"/>
    </source>
</evidence>
<evidence type="ECO:0000313" key="12">
    <source>
        <dbReference type="EMBL" id="PWN22686.1"/>
    </source>
</evidence>
<dbReference type="GO" id="GO:0005737">
    <property type="term" value="C:cytoplasm"/>
    <property type="evidence" value="ECO:0007669"/>
    <property type="project" value="UniProtKB-SubCell"/>
</dbReference>
<feature type="compositionally biased region" description="Basic and acidic residues" evidence="9">
    <location>
        <begin position="269"/>
        <end position="279"/>
    </location>
</feature>
<dbReference type="Gene3D" id="3.40.50.150">
    <property type="entry name" value="Vaccinia Virus protein VP39"/>
    <property type="match status" value="1"/>
</dbReference>
<dbReference type="PANTHER" id="PTHR12734:SF0">
    <property type="entry name" value="18S RRNA (GUANINE-N(7))-METHYLTRANSFERASE-RELATED"/>
    <property type="match status" value="1"/>
</dbReference>
<dbReference type="CDD" id="cd02440">
    <property type="entry name" value="AdoMet_MTases"/>
    <property type="match status" value="1"/>
</dbReference>
<dbReference type="InterPro" id="IPR029063">
    <property type="entry name" value="SAM-dependent_MTases_sf"/>
</dbReference>
<proteinExistence type="inferred from homology"/>
<keyword evidence="13" id="KW-1185">Reference proteome</keyword>
<evidence type="ECO:0000259" key="11">
    <source>
        <dbReference type="Pfam" id="PF12589"/>
    </source>
</evidence>
<dbReference type="STRING" id="1684307.A0A316UBW3"/>
<dbReference type="GO" id="GO:0070476">
    <property type="term" value="P:rRNA (guanine-N7)-methylation"/>
    <property type="evidence" value="ECO:0007669"/>
    <property type="project" value="InterPro"/>
</dbReference>
<dbReference type="PANTHER" id="PTHR12734">
    <property type="entry name" value="METHYLTRANSFERASE-RELATED"/>
    <property type="match status" value="1"/>
</dbReference>
<dbReference type="InterPro" id="IPR022238">
    <property type="entry name" value="Bud23_C"/>
</dbReference>
<evidence type="ECO:0000256" key="9">
    <source>
        <dbReference type="SAM" id="MobiDB-lite"/>
    </source>
</evidence>
<dbReference type="InterPro" id="IPR013216">
    <property type="entry name" value="Methyltransf_11"/>
</dbReference>
<protein>
    <submittedName>
        <fullName evidence="12">S-adenosyl-L-methionine-dependent methyltransferase</fullName>
    </submittedName>
</protein>
<evidence type="ECO:0000256" key="4">
    <source>
        <dbReference type="ARBA" id="ARBA00022490"/>
    </source>
</evidence>
<dbReference type="EMBL" id="KZ819322">
    <property type="protein sequence ID" value="PWN22686.1"/>
    <property type="molecule type" value="Genomic_DNA"/>
</dbReference>
<sequence>MSRPEHQAPPEIFYDDDEASKYTGNSRIKNIQASMTHRAIELLNLPDWKADSGALILDVGCGSGLSGEILTEYGHEWVGFDISPSMLEIAIARDVEGDPILADGGQGVPFRAGSFDGAISISVLQWLCNADSTSHSPMARLLSFFTTLHASLSRGARAVFQFYPQDDDQVKMIMTSATKAGFGGGLVVDYPNSKKAKKFYLVLWSGGVMVRPRGMEEYGQETAEGQELPQGLTAEHEQDGAAGGRSRVKFENKRERDLSKSKSKRARKGKDGFGMEKGSKEWVLRKKELYRKRGKEDVPTDSKFTGRKRKPLF</sequence>
<dbReference type="Pfam" id="PF12589">
    <property type="entry name" value="WBS_methylT"/>
    <property type="match status" value="1"/>
</dbReference>
<name>A0A316UBW3_9BASI</name>
<keyword evidence="5 12" id="KW-0489">Methyltransferase</keyword>
<evidence type="ECO:0000259" key="10">
    <source>
        <dbReference type="Pfam" id="PF08241"/>
    </source>
</evidence>
<dbReference type="GO" id="GO:0005730">
    <property type="term" value="C:nucleolus"/>
    <property type="evidence" value="ECO:0007669"/>
    <property type="project" value="TreeGrafter"/>
</dbReference>
<dbReference type="GO" id="GO:0016435">
    <property type="term" value="F:rRNA (guanine) methyltransferase activity"/>
    <property type="evidence" value="ECO:0007669"/>
    <property type="project" value="InterPro"/>
</dbReference>
<dbReference type="FunFam" id="3.40.50.150:FF:000017">
    <property type="entry name" value="probable 18S rRNA (Guanine-N(7))-methyltransferase"/>
    <property type="match status" value="1"/>
</dbReference>
<feature type="compositionally biased region" description="Basic and acidic residues" evidence="9">
    <location>
        <begin position="248"/>
        <end position="260"/>
    </location>
</feature>
<dbReference type="Pfam" id="PF08241">
    <property type="entry name" value="Methyltransf_11"/>
    <property type="match status" value="1"/>
</dbReference>
<organism evidence="12 13">
    <name type="scientific">Pseudomicrostroma glucosiphilum</name>
    <dbReference type="NCBI Taxonomy" id="1684307"/>
    <lineage>
        <taxon>Eukaryota</taxon>
        <taxon>Fungi</taxon>
        <taxon>Dikarya</taxon>
        <taxon>Basidiomycota</taxon>
        <taxon>Ustilaginomycotina</taxon>
        <taxon>Exobasidiomycetes</taxon>
        <taxon>Microstromatales</taxon>
        <taxon>Microstromatales incertae sedis</taxon>
        <taxon>Pseudomicrostroma</taxon>
    </lineage>
</organism>
<evidence type="ECO:0000256" key="1">
    <source>
        <dbReference type="ARBA" id="ARBA00004123"/>
    </source>
</evidence>
<evidence type="ECO:0000256" key="8">
    <source>
        <dbReference type="ARBA" id="ARBA00023242"/>
    </source>
</evidence>
<evidence type="ECO:0000256" key="7">
    <source>
        <dbReference type="ARBA" id="ARBA00022691"/>
    </source>
</evidence>
<comment type="subcellular location">
    <subcellularLocation>
        <location evidence="2">Cytoplasm</location>
    </subcellularLocation>
    <subcellularLocation>
        <location evidence="1">Nucleus</location>
    </subcellularLocation>
</comment>
<feature type="domain" description="Methyltransferase type 11" evidence="10">
    <location>
        <begin position="57"/>
        <end position="135"/>
    </location>
</feature>
<evidence type="ECO:0000313" key="13">
    <source>
        <dbReference type="Proteomes" id="UP000245942"/>
    </source>
</evidence>
<evidence type="ECO:0000256" key="6">
    <source>
        <dbReference type="ARBA" id="ARBA00022679"/>
    </source>
</evidence>
<feature type="region of interest" description="Disordered" evidence="9">
    <location>
        <begin position="235"/>
        <end position="279"/>
    </location>
</feature>
<evidence type="ECO:0000256" key="2">
    <source>
        <dbReference type="ARBA" id="ARBA00004496"/>
    </source>
</evidence>